<organism evidence="4 5">
    <name type="scientific">Dielma fastidiosa</name>
    <dbReference type="NCBI Taxonomy" id="1034346"/>
    <lineage>
        <taxon>Bacteria</taxon>
        <taxon>Bacillati</taxon>
        <taxon>Bacillota</taxon>
        <taxon>Erysipelotrichia</taxon>
        <taxon>Erysipelotrichales</taxon>
        <taxon>Erysipelotrichaceae</taxon>
        <taxon>Dielma</taxon>
    </lineage>
</organism>
<name>A0A318KMB2_9FIRM</name>
<dbReference type="InterPro" id="IPR001647">
    <property type="entry name" value="HTH_TetR"/>
</dbReference>
<dbReference type="Gene3D" id="1.10.357.10">
    <property type="entry name" value="Tetracycline Repressor, domain 2"/>
    <property type="match status" value="1"/>
</dbReference>
<accession>A0A318KMB2</accession>
<dbReference type="Pfam" id="PF00440">
    <property type="entry name" value="TetR_N"/>
    <property type="match status" value="1"/>
</dbReference>
<keyword evidence="5" id="KW-1185">Reference proteome</keyword>
<evidence type="ECO:0000313" key="5">
    <source>
        <dbReference type="Proteomes" id="UP000247612"/>
    </source>
</evidence>
<comment type="caution">
    <text evidence="4">The sequence shown here is derived from an EMBL/GenBank/DDBJ whole genome shotgun (WGS) entry which is preliminary data.</text>
</comment>
<dbReference type="AlphaFoldDB" id="A0A318KMB2"/>
<dbReference type="Proteomes" id="UP000247612">
    <property type="component" value="Unassembled WGS sequence"/>
</dbReference>
<evidence type="ECO:0000256" key="1">
    <source>
        <dbReference type="ARBA" id="ARBA00023125"/>
    </source>
</evidence>
<proteinExistence type="predicted"/>
<reference evidence="4 5" key="1">
    <citation type="submission" date="2018-05" db="EMBL/GenBank/DDBJ databases">
        <title>Genomic Encyclopedia of Type Strains, Phase IV (KMG-IV): sequencing the most valuable type-strain genomes for metagenomic binning, comparative biology and taxonomic classification.</title>
        <authorList>
            <person name="Goeker M."/>
        </authorList>
    </citation>
    <scope>NUCLEOTIDE SEQUENCE [LARGE SCALE GENOMIC DNA]</scope>
    <source>
        <strain evidence="4 5">JC118</strain>
    </source>
</reference>
<evidence type="ECO:0000256" key="2">
    <source>
        <dbReference type="PROSITE-ProRule" id="PRU00335"/>
    </source>
</evidence>
<dbReference type="STRING" id="1034346.GCA_000313565_01094"/>
<dbReference type="SUPFAM" id="SSF46689">
    <property type="entry name" value="Homeodomain-like"/>
    <property type="match status" value="1"/>
</dbReference>
<feature type="domain" description="HTH tetR-type" evidence="3">
    <location>
        <begin position="9"/>
        <end position="69"/>
    </location>
</feature>
<feature type="DNA-binding region" description="H-T-H motif" evidence="2">
    <location>
        <begin position="32"/>
        <end position="51"/>
    </location>
</feature>
<dbReference type="RefSeq" id="WP_022937409.1">
    <property type="nucleotide sequence ID" value="NZ_CABKRQ010000003.1"/>
</dbReference>
<dbReference type="EMBL" id="QJKH01000006">
    <property type="protein sequence ID" value="PXX78921.1"/>
    <property type="molecule type" value="Genomic_DNA"/>
</dbReference>
<dbReference type="PRINTS" id="PR00455">
    <property type="entry name" value="HTHTETR"/>
</dbReference>
<evidence type="ECO:0000259" key="3">
    <source>
        <dbReference type="PROSITE" id="PS50977"/>
    </source>
</evidence>
<protein>
    <submittedName>
        <fullName evidence="4">TetR family transcriptional regulator</fullName>
    </submittedName>
</protein>
<sequence>MSRIVKKPDIRRQELLDIGIKLFFEAGEKGVSIQEVVKQAEVATGLFYYYFKSKDEFLDEALNYYIQQEIAVFEAILKDQKLTAWDKLEAVLTAFFNYAEKMAPLRSSAPFRSEYHYALTEKLISQLKKETENVLTQGLSENVFHVNNVSITAGFILNGLICVFDENTEINKDALDAMKNMVYKILKG</sequence>
<dbReference type="GO" id="GO:0003677">
    <property type="term" value="F:DNA binding"/>
    <property type="evidence" value="ECO:0007669"/>
    <property type="project" value="UniProtKB-UniRule"/>
</dbReference>
<dbReference type="InterPro" id="IPR009057">
    <property type="entry name" value="Homeodomain-like_sf"/>
</dbReference>
<keyword evidence="1 2" id="KW-0238">DNA-binding</keyword>
<dbReference type="InterPro" id="IPR050624">
    <property type="entry name" value="HTH-type_Tx_Regulator"/>
</dbReference>
<dbReference type="PROSITE" id="PS50977">
    <property type="entry name" value="HTH_TETR_2"/>
    <property type="match status" value="1"/>
</dbReference>
<dbReference type="PANTHER" id="PTHR43479">
    <property type="entry name" value="ACREF/ENVCD OPERON REPRESSOR-RELATED"/>
    <property type="match status" value="1"/>
</dbReference>
<evidence type="ECO:0000313" key="4">
    <source>
        <dbReference type="EMBL" id="PXX78921.1"/>
    </source>
</evidence>
<dbReference type="PANTHER" id="PTHR43479:SF21">
    <property type="entry name" value="TRANSCRIPTIONAL REGULATOR, TETR FAMILY"/>
    <property type="match status" value="1"/>
</dbReference>
<gene>
    <name evidence="4" type="ORF">DES51_10638</name>
</gene>
<dbReference type="OrthoDB" id="9814200at2"/>